<proteinExistence type="predicted"/>
<organism evidence="9 10">
    <name type="scientific">Algoriphagus halophytocola</name>
    <dbReference type="NCBI Taxonomy" id="2991499"/>
    <lineage>
        <taxon>Bacteria</taxon>
        <taxon>Pseudomonadati</taxon>
        <taxon>Bacteroidota</taxon>
        <taxon>Cytophagia</taxon>
        <taxon>Cytophagales</taxon>
        <taxon>Cyclobacteriaceae</taxon>
        <taxon>Algoriphagus</taxon>
    </lineage>
</organism>
<evidence type="ECO:0000313" key="9">
    <source>
        <dbReference type="EMBL" id="UZD22721.1"/>
    </source>
</evidence>
<sequence>MNELTKHIDQIRELCEANKVASLFAFGSITTNKFNSDSDIDLIIDIDEKDPLNYSDYYFEVKDQLSKILKRPIDLLELKTLKNSFLKKEIEQSKVLVYGR</sequence>
<dbReference type="EMBL" id="CP110226">
    <property type="protein sequence ID" value="UZD22721.1"/>
    <property type="molecule type" value="Genomic_DNA"/>
</dbReference>
<dbReference type="PANTHER" id="PTHR33571:SF12">
    <property type="entry name" value="BSL3053 PROTEIN"/>
    <property type="match status" value="1"/>
</dbReference>
<gene>
    <name evidence="9" type="ORF">OM944_18975</name>
</gene>
<comment type="cofactor">
    <cofactor evidence="1">
        <name>Mg(2+)</name>
        <dbReference type="ChEBI" id="CHEBI:18420"/>
    </cofactor>
</comment>
<dbReference type="PANTHER" id="PTHR33571">
    <property type="entry name" value="SSL8005 PROTEIN"/>
    <property type="match status" value="1"/>
</dbReference>
<evidence type="ECO:0000256" key="7">
    <source>
        <dbReference type="ARBA" id="ARBA00022842"/>
    </source>
</evidence>
<keyword evidence="6" id="KW-0067">ATP-binding</keyword>
<evidence type="ECO:0000256" key="1">
    <source>
        <dbReference type="ARBA" id="ARBA00001946"/>
    </source>
</evidence>
<keyword evidence="2" id="KW-0808">Transferase</keyword>
<keyword evidence="10" id="KW-1185">Reference proteome</keyword>
<dbReference type="Gene3D" id="3.30.460.10">
    <property type="entry name" value="Beta Polymerase, domain 2"/>
    <property type="match status" value="1"/>
</dbReference>
<dbReference type="InterPro" id="IPR043519">
    <property type="entry name" value="NT_sf"/>
</dbReference>
<evidence type="ECO:0000256" key="6">
    <source>
        <dbReference type="ARBA" id="ARBA00022840"/>
    </source>
</evidence>
<dbReference type="Proteomes" id="UP001163156">
    <property type="component" value="Chromosome"/>
</dbReference>
<dbReference type="InterPro" id="IPR041633">
    <property type="entry name" value="Polbeta"/>
</dbReference>
<evidence type="ECO:0000313" key="10">
    <source>
        <dbReference type="Proteomes" id="UP001163156"/>
    </source>
</evidence>
<evidence type="ECO:0000256" key="4">
    <source>
        <dbReference type="ARBA" id="ARBA00022723"/>
    </source>
</evidence>
<evidence type="ECO:0000256" key="5">
    <source>
        <dbReference type="ARBA" id="ARBA00022741"/>
    </source>
</evidence>
<protein>
    <submittedName>
        <fullName evidence="9">Nucleotidyltransferase domain-containing protein</fullName>
    </submittedName>
</protein>
<dbReference type="RefSeq" id="WP_264809243.1">
    <property type="nucleotide sequence ID" value="NZ_CP110226.1"/>
</dbReference>
<evidence type="ECO:0000256" key="2">
    <source>
        <dbReference type="ARBA" id="ARBA00022679"/>
    </source>
</evidence>
<keyword evidence="5" id="KW-0547">Nucleotide-binding</keyword>
<dbReference type="Pfam" id="PF18765">
    <property type="entry name" value="Polbeta"/>
    <property type="match status" value="1"/>
</dbReference>
<reference evidence="9" key="1">
    <citation type="submission" date="2022-10" db="EMBL/GenBank/DDBJ databases">
        <title>Algoriphagus sp. a novel bacteria isolate from halophytes salicornia europaea.</title>
        <authorList>
            <person name="Peng Y."/>
            <person name="Jiang L."/>
            <person name="Lee J."/>
        </authorList>
    </citation>
    <scope>NUCLEOTIDE SEQUENCE</scope>
    <source>
        <strain evidence="9">TR-M5</strain>
    </source>
</reference>
<keyword evidence="3" id="KW-0548">Nucleotidyltransferase</keyword>
<keyword evidence="4" id="KW-0479">Metal-binding</keyword>
<evidence type="ECO:0000259" key="8">
    <source>
        <dbReference type="Pfam" id="PF18765"/>
    </source>
</evidence>
<keyword evidence="7" id="KW-0460">Magnesium</keyword>
<name>A0ABY6MKB4_9BACT</name>
<dbReference type="SUPFAM" id="SSF81301">
    <property type="entry name" value="Nucleotidyltransferase"/>
    <property type="match status" value="1"/>
</dbReference>
<accession>A0ABY6MKB4</accession>
<evidence type="ECO:0000256" key="3">
    <source>
        <dbReference type="ARBA" id="ARBA00022695"/>
    </source>
</evidence>
<feature type="domain" description="Polymerase beta nucleotidyltransferase" evidence="8">
    <location>
        <begin position="10"/>
        <end position="98"/>
    </location>
</feature>
<dbReference type="InterPro" id="IPR052038">
    <property type="entry name" value="Type-VII_TA_antitoxin"/>
</dbReference>